<dbReference type="Pfam" id="PF13360">
    <property type="entry name" value="PQQ_2"/>
    <property type="match status" value="2"/>
</dbReference>
<dbReference type="OrthoDB" id="248691at2157"/>
<dbReference type="SUPFAM" id="SSF50998">
    <property type="entry name" value="Quinoprotein alcohol dehydrogenase-like"/>
    <property type="match status" value="2"/>
</dbReference>
<sequence>MSEKSRRPSIRNTRRTFLKTIGMGMTVASFDNASSAHQAQTSNHDWEPTCNWAGFRATPGRTAAINSDGPTPYATTDWKMDLGGSMYKTEPIVVGQTVFLAVSTANDPSKSSGFVGAYDIETGDQQWKRTDLPAPRTPVVNGEMIYFATKVPSTPDTDVGGLYALDIKTGKTEWTRTAIQEWATPIVTQHRVYSSNETGAYALDRTTGETIWKADDVGGIVDGVGGALSYNTDTIFFSDGTALNAEDGSIKWRVATGQVTLGNHVVDDGIVYYIRTERIVGDDDRVYVKARSVEDGTTQWSYESNTSNEWDGRLAIANGRVLLLSSNDEEAIIKALNAQTGAQVWTTQVNGTYFSDPTIANETVYIGGRSVPDSNRWDGRAVIYAVDLLTGEQKWAYLLDSSDLETSPENPPAAGTPIVADGKLYTATYPSGSVLAYRYIYYSNFFVLDSCATPPDSTYRL</sequence>
<dbReference type="Gene3D" id="2.130.10.10">
    <property type="entry name" value="YVTN repeat-like/Quinoprotein amine dehydrogenase"/>
    <property type="match status" value="2"/>
</dbReference>
<dbReference type="InterPro" id="IPR018391">
    <property type="entry name" value="PQQ_b-propeller_rpt"/>
</dbReference>
<dbReference type="InterPro" id="IPR015943">
    <property type="entry name" value="WD40/YVTN_repeat-like_dom_sf"/>
</dbReference>
<dbReference type="InterPro" id="IPR002372">
    <property type="entry name" value="PQQ_rpt_dom"/>
</dbReference>
<organism evidence="2 3">
    <name type="scientific">Haladaptatus litoreus</name>
    <dbReference type="NCBI Taxonomy" id="553468"/>
    <lineage>
        <taxon>Archaea</taxon>
        <taxon>Methanobacteriati</taxon>
        <taxon>Methanobacteriota</taxon>
        <taxon>Stenosarchaea group</taxon>
        <taxon>Halobacteria</taxon>
        <taxon>Halobacteriales</taxon>
        <taxon>Haladaptataceae</taxon>
        <taxon>Haladaptatus</taxon>
    </lineage>
</organism>
<name>A0A1N7DBM5_9EURY</name>
<keyword evidence="3" id="KW-1185">Reference proteome</keyword>
<reference evidence="3" key="1">
    <citation type="submission" date="2017-01" db="EMBL/GenBank/DDBJ databases">
        <authorList>
            <person name="Varghese N."/>
            <person name="Submissions S."/>
        </authorList>
    </citation>
    <scope>NUCLEOTIDE SEQUENCE [LARGE SCALE GENOMIC DNA]</scope>
    <source>
        <strain evidence="3">CGMCC 1.7737</strain>
    </source>
</reference>
<dbReference type="InterPro" id="IPR011047">
    <property type="entry name" value="Quinoprotein_ADH-like_sf"/>
</dbReference>
<dbReference type="SMART" id="SM00564">
    <property type="entry name" value="PQQ"/>
    <property type="match status" value="6"/>
</dbReference>
<dbReference type="RefSeq" id="WP_084186347.1">
    <property type="nucleotide sequence ID" value="NZ_FTNO01000004.1"/>
</dbReference>
<evidence type="ECO:0000313" key="3">
    <source>
        <dbReference type="Proteomes" id="UP000186914"/>
    </source>
</evidence>
<feature type="domain" description="Pyrrolo-quinoline quinone repeat" evidence="1">
    <location>
        <begin position="288"/>
        <end position="436"/>
    </location>
</feature>
<evidence type="ECO:0000259" key="1">
    <source>
        <dbReference type="Pfam" id="PF13360"/>
    </source>
</evidence>
<dbReference type="InterPro" id="IPR006311">
    <property type="entry name" value="TAT_signal"/>
</dbReference>
<dbReference type="PROSITE" id="PS51318">
    <property type="entry name" value="TAT"/>
    <property type="match status" value="1"/>
</dbReference>
<dbReference type="AlphaFoldDB" id="A0A1N7DBM5"/>
<accession>A0A1N7DBM5</accession>
<gene>
    <name evidence="2" type="ORF">SAMN05421858_3485</name>
</gene>
<dbReference type="PANTHER" id="PTHR34512:SF30">
    <property type="entry name" value="OUTER MEMBRANE PROTEIN ASSEMBLY FACTOR BAMB"/>
    <property type="match status" value="1"/>
</dbReference>
<dbReference type="Proteomes" id="UP000186914">
    <property type="component" value="Unassembled WGS sequence"/>
</dbReference>
<protein>
    <submittedName>
        <fullName evidence="2">Outer membrane protein assembly factor BamB, contains PQQ-like beta-propeller repeat</fullName>
    </submittedName>
</protein>
<evidence type="ECO:0000313" key="2">
    <source>
        <dbReference type="EMBL" id="SIR73145.1"/>
    </source>
</evidence>
<dbReference type="EMBL" id="FTNO01000004">
    <property type="protein sequence ID" value="SIR73145.1"/>
    <property type="molecule type" value="Genomic_DNA"/>
</dbReference>
<dbReference type="PANTHER" id="PTHR34512">
    <property type="entry name" value="CELL SURFACE PROTEIN"/>
    <property type="match status" value="1"/>
</dbReference>
<feature type="domain" description="Pyrrolo-quinoline quinone repeat" evidence="1">
    <location>
        <begin position="113"/>
        <end position="221"/>
    </location>
</feature>
<proteinExistence type="predicted"/>